<dbReference type="InterPro" id="IPR004516">
    <property type="entry name" value="HisRS/HisZ"/>
</dbReference>
<keyword evidence="5 9" id="KW-0963">Cytoplasm</keyword>
<dbReference type="CDD" id="cd00773">
    <property type="entry name" value="HisRS-like_core"/>
    <property type="match status" value="1"/>
</dbReference>
<dbReference type="InterPro" id="IPR004517">
    <property type="entry name" value="HisZ"/>
</dbReference>
<comment type="pathway">
    <text evidence="2 9">Amino-acid biosynthesis; L-histidine biosynthesis; L-histidine from 5-phospho-alpha-D-ribose 1-diphosphate: step 1/9.</text>
</comment>
<evidence type="ECO:0000313" key="12">
    <source>
        <dbReference type="Proteomes" id="UP001597231"/>
    </source>
</evidence>
<dbReference type="PIRSF" id="PIRSF001549">
    <property type="entry name" value="His-tRNA_synth"/>
    <property type="match status" value="1"/>
</dbReference>
<dbReference type="Gene3D" id="3.30.930.10">
    <property type="entry name" value="Bira Bifunctional Protein, Domain 2"/>
    <property type="match status" value="1"/>
</dbReference>
<dbReference type="PANTHER" id="PTHR43707">
    <property type="entry name" value="HISTIDYL-TRNA SYNTHETASE"/>
    <property type="match status" value="1"/>
</dbReference>
<name>A0ABW3TZB8_9BACL</name>
<evidence type="ECO:0000313" key="11">
    <source>
        <dbReference type="EMBL" id="MFD1205843.1"/>
    </source>
</evidence>
<evidence type="ECO:0000256" key="1">
    <source>
        <dbReference type="ARBA" id="ARBA00004496"/>
    </source>
</evidence>
<organism evidence="11 12">
    <name type="scientific">Sporosarcina contaminans</name>
    <dbReference type="NCBI Taxonomy" id="633403"/>
    <lineage>
        <taxon>Bacteria</taxon>
        <taxon>Bacillati</taxon>
        <taxon>Bacillota</taxon>
        <taxon>Bacilli</taxon>
        <taxon>Bacillales</taxon>
        <taxon>Caryophanaceae</taxon>
        <taxon>Sporosarcina</taxon>
    </lineage>
</organism>
<dbReference type="Pfam" id="PF13393">
    <property type="entry name" value="tRNA-synt_His"/>
    <property type="match status" value="1"/>
</dbReference>
<keyword evidence="11" id="KW-0328">Glycosyltransferase</keyword>
<reference evidence="12" key="1">
    <citation type="journal article" date="2019" name="Int. J. Syst. Evol. Microbiol.">
        <title>The Global Catalogue of Microorganisms (GCM) 10K type strain sequencing project: providing services to taxonomists for standard genome sequencing and annotation.</title>
        <authorList>
            <consortium name="The Broad Institute Genomics Platform"/>
            <consortium name="The Broad Institute Genome Sequencing Center for Infectious Disease"/>
            <person name="Wu L."/>
            <person name="Ma J."/>
        </authorList>
    </citation>
    <scope>NUCLEOTIDE SEQUENCE [LARGE SCALE GENOMIC DNA]</scope>
    <source>
        <strain evidence="12">CCUG 53915</strain>
    </source>
</reference>
<dbReference type="HAMAP" id="MF_00125">
    <property type="entry name" value="HisZ"/>
    <property type="match status" value="1"/>
</dbReference>
<evidence type="ECO:0000259" key="10">
    <source>
        <dbReference type="Pfam" id="PF13393"/>
    </source>
</evidence>
<comment type="subcellular location">
    <subcellularLocation>
        <location evidence="1 9">Cytoplasm</location>
    </subcellularLocation>
</comment>
<evidence type="ECO:0000256" key="3">
    <source>
        <dbReference type="ARBA" id="ARBA00005539"/>
    </source>
</evidence>
<gene>
    <name evidence="9" type="primary">hisZ</name>
    <name evidence="11" type="ORF">ACFQ38_12150</name>
</gene>
<evidence type="ECO:0000256" key="6">
    <source>
        <dbReference type="ARBA" id="ARBA00022605"/>
    </source>
</evidence>
<accession>A0ABW3TZB8</accession>
<dbReference type="Proteomes" id="UP001597231">
    <property type="component" value="Unassembled WGS sequence"/>
</dbReference>
<keyword evidence="11" id="KW-0808">Transferase</keyword>
<dbReference type="SUPFAM" id="SSF55681">
    <property type="entry name" value="Class II aaRS and biotin synthetases"/>
    <property type="match status" value="1"/>
</dbReference>
<evidence type="ECO:0000256" key="8">
    <source>
        <dbReference type="ARBA" id="ARBA00025246"/>
    </source>
</evidence>
<evidence type="ECO:0000256" key="9">
    <source>
        <dbReference type="HAMAP-Rule" id="MF_00125"/>
    </source>
</evidence>
<comment type="miscellaneous">
    <text evidence="9">This function is generally fulfilled by the C-terminal part of HisG, which is missing in some bacteria such as this one.</text>
</comment>
<proteinExistence type="inferred from homology"/>
<dbReference type="PANTHER" id="PTHR43707:SF6">
    <property type="entry name" value="ATP PHOSPHORIBOSYLTRANSFERASE REGULATORY SUBUNIT"/>
    <property type="match status" value="1"/>
</dbReference>
<comment type="caution">
    <text evidence="11">The sequence shown here is derived from an EMBL/GenBank/DDBJ whole genome shotgun (WGS) entry which is preliminary data.</text>
</comment>
<evidence type="ECO:0000256" key="5">
    <source>
        <dbReference type="ARBA" id="ARBA00022490"/>
    </source>
</evidence>
<evidence type="ECO:0000256" key="2">
    <source>
        <dbReference type="ARBA" id="ARBA00004667"/>
    </source>
</evidence>
<feature type="domain" description="Class II Histidinyl-tRNA synthetase (HisRS)-like catalytic core" evidence="10">
    <location>
        <begin position="7"/>
        <end position="304"/>
    </location>
</feature>
<evidence type="ECO:0000256" key="7">
    <source>
        <dbReference type="ARBA" id="ARBA00023102"/>
    </source>
</evidence>
<comment type="function">
    <text evidence="8 9">Required for the first step of histidine biosynthesis. May allow the feedback regulation of ATP phosphoribosyltransferase activity by histidine.</text>
</comment>
<dbReference type="InterPro" id="IPR045864">
    <property type="entry name" value="aa-tRNA-synth_II/BPL/LPL"/>
</dbReference>
<dbReference type="EMBL" id="JBHTLT010000094">
    <property type="protein sequence ID" value="MFD1205843.1"/>
    <property type="molecule type" value="Genomic_DNA"/>
</dbReference>
<keyword evidence="7 9" id="KW-0368">Histidine biosynthesis</keyword>
<dbReference type="GO" id="GO:0016757">
    <property type="term" value="F:glycosyltransferase activity"/>
    <property type="evidence" value="ECO:0007669"/>
    <property type="project" value="UniProtKB-KW"/>
</dbReference>
<keyword evidence="12" id="KW-1185">Reference proteome</keyword>
<dbReference type="RefSeq" id="WP_381481159.1">
    <property type="nucleotide sequence ID" value="NZ_JBHTLT010000094.1"/>
</dbReference>
<keyword evidence="6 9" id="KW-0028">Amino-acid biosynthesis</keyword>
<evidence type="ECO:0000256" key="4">
    <source>
        <dbReference type="ARBA" id="ARBA00020397"/>
    </source>
</evidence>
<dbReference type="InterPro" id="IPR041715">
    <property type="entry name" value="HisRS-like_core"/>
</dbReference>
<comment type="similarity">
    <text evidence="3 9">Belongs to the class-II aminoacyl-tRNA synthetase family. HisZ subfamily.</text>
</comment>
<protein>
    <recommendedName>
        <fullName evidence="4 9">ATP phosphoribosyltransferase regulatory subunit</fullName>
    </recommendedName>
</protein>
<sequence length="415" mass="47751">MKIDETFERVSELMCDQFSKYGYRRMKTAAFQPYELYEDADSFVNRKDMVKVIDSDGEVLVLRPDVTIPITKELSHGNDRLTSEHRFYYLQEVFRKPFNKDGKIEKTQAGVEYFCESSPEADAETIALALHTLKELSFTEMKIEIGHTVFFNELLSGLRLTDLENRQIKEFIQAKNITEISLLLDKLGLVEEKKIAIEQIPFLYGKPKDVLKKAWNLPLTEEMAKTLSYLEEVYRLLSLYGWKDDLTIDFGLINYMHYYSGILFQGFVEQYGKPVLMGGRYDFLGNRFGADLPAIGFACEVESIVEALGGKESSNSHNVDLFLVYDSVKLEDAIHIADTLRKLGYRVLSVSVEKERFINCQSSNYVRLTSGGNFIKHRETEIMFYKLDDLLALLKVEGDVLYETVDDRNGKGESR</sequence>
<comment type="subunit">
    <text evidence="9">Heteromultimer composed of HisG and HisZ subunits.</text>
</comment>